<reference evidence="1 2" key="1">
    <citation type="submission" date="2019-09" db="EMBL/GenBank/DDBJ databases">
        <authorList>
            <person name="Depoorter E."/>
        </authorList>
    </citation>
    <scope>NUCLEOTIDE SEQUENCE [LARGE SCALE GENOMIC DNA]</scope>
    <source>
        <strain evidence="1">R-71033</strain>
    </source>
</reference>
<protein>
    <submittedName>
        <fullName evidence="1">Uncharacterized protein</fullName>
    </submittedName>
</protein>
<name>A0A6P3B0E3_9BURK</name>
<evidence type="ECO:0000313" key="1">
    <source>
        <dbReference type="EMBL" id="VWD49336.1"/>
    </source>
</evidence>
<sequence>MVHDGRWPGALLKTLRATAMVASIGCRPGWHRLPRWGHLLQNPYLCWPG</sequence>
<gene>
    <name evidence="1" type="ORF">BCO71033_05190</name>
</gene>
<accession>A0A6P3B0E3</accession>
<evidence type="ECO:0000313" key="2">
    <source>
        <dbReference type="Proteomes" id="UP000494109"/>
    </source>
</evidence>
<organism evidence="1 2">
    <name type="scientific">Burkholderia contaminans</name>
    <dbReference type="NCBI Taxonomy" id="488447"/>
    <lineage>
        <taxon>Bacteria</taxon>
        <taxon>Pseudomonadati</taxon>
        <taxon>Pseudomonadota</taxon>
        <taxon>Betaproteobacteria</taxon>
        <taxon>Burkholderiales</taxon>
        <taxon>Burkholderiaceae</taxon>
        <taxon>Burkholderia</taxon>
        <taxon>Burkholderia cepacia complex</taxon>
    </lineage>
</organism>
<dbReference type="EMBL" id="CABVQS010000025">
    <property type="protein sequence ID" value="VWD49336.1"/>
    <property type="molecule type" value="Genomic_DNA"/>
</dbReference>
<proteinExistence type="predicted"/>
<dbReference type="AlphaFoldDB" id="A0A6P3B0E3"/>
<dbReference type="Proteomes" id="UP000494109">
    <property type="component" value="Unassembled WGS sequence"/>
</dbReference>